<feature type="compositionally biased region" description="Basic and acidic residues" evidence="4">
    <location>
        <begin position="1"/>
        <end position="17"/>
    </location>
</feature>
<sequence length="1366" mass="145033">MSASARADRARAGDRGALRAIAPPLPGDGDELQGEHRYRLGAVLGEGGAGRVHEAVRLDTSQRVAVKLLREDAPRGARERTRLRARFRREMALCARLSHPNIVALLDSGETADGVLFAVFEHVAGRTLRALLAADGALPAEATGALMAQVLDGLAHAHANGVVHRDLKPQNVMVTTRDGEPCAKILDFGIGALLPDAHAGDELTLTATTEVLGSPQYCAPEQLRGEPPTAKSDFYAWGLMVIECLTGQPVMQGASVADVLYQHLSPVDVALPPAIAAHPLGDVLRDALGKDPRQRAESAQTLANRFRAIHFPALVGGLRYGRRAQAEPGVAYRDPGGTIAVDAPVGRRQITALCCRVAVAANGAQPDDAAAAEEALDVFHAQWLTRCSDIAVRYGGHVAGALGDTLLFYFGYPEGIDRPAQRACRAALEMTRHAGQTALAPQPSADGASAPAWRIEIAGAIHVGTALANARGASGGAIASAAVGLQRIAQPGRILLSDEAARALERHVDAAATSLAFAAPGAAPQPVRELLGERYERGPFESLELGDAAPIVGRDREQAVLARAWRDAVRAAAGGPRAAARRATLVVGEPGIGKSRLVHALRETVRAQHGACAACVCLPEQTNHALFPILRFVRAHWQLDAGDPHALDRMLGAFDGDRASARATLAAWLGLPGGADKLRWSGARQQQALFDVLCQLLGSLGGGGPVLLIVDDVQWVDSATGDFLDTLARHPACAAVCVVLTSRPEQLERWRRGAERLMLRRLSAAATRNLIVSLMPDAGADRAALDFLVKRTGGVPLYVEETIRALVEGGIVPTAGARLPDLAEAGRCPLPGSLRETLELALERADDALDTVQLAATIGLEVDARLLADASPRAGAELDDCLRRLLEGRVLYAQHRIGGATYVFRHALLREAAYESMPAATRRENHRRVAQALLARPAGGDPAARSASIADHFARAHAFADAAPHGIEAARRALERALHDDAIRYAGAVRGWLLHCDYPGRDEDTVAIDLTLAHAQMARDGWGDPRVREHTDRVLSRVGALGDAKAAASALWTIAVYHHVAGDRAAVRRIGAQLSELARASARADLGVAADTLHGMSRWIDGHYALALGAFDAALAAYDPRRDGDHRRTFGLDTRAWALSARASVLWGIDDDVARTLALAHDAVHVATCSDHLPTIGVTMMYLARMQQCAGDRDGARATSDAVLRLSRCYGLNAVERYAAVVRAWCDGDRDAARANVDALRQSGCMLGLTYYASVVADIDAARGDARAAIATLDECLALAESTDERYYVAELLLKKARCLCDAQGRSAADVNEAAGAAELAEAAVALCAQAAAVARQSGMARIEKKAQTELRELQRELRSTTGEKR</sequence>
<evidence type="ECO:0000313" key="7">
    <source>
        <dbReference type="Proteomes" id="UP000070255"/>
    </source>
</evidence>
<protein>
    <submittedName>
        <fullName evidence="6">Protein kinase</fullName>
    </submittedName>
</protein>
<reference evidence="6 7" key="1">
    <citation type="submission" date="2015-11" db="EMBL/GenBank/DDBJ databases">
        <authorList>
            <person name="Sahl J."/>
            <person name="Wagner D."/>
            <person name="Keim P."/>
        </authorList>
    </citation>
    <scope>NUCLEOTIDE SEQUENCE [LARGE SCALE GENOMIC DNA]</scope>
    <source>
        <strain evidence="6 7">BDU18</strain>
    </source>
</reference>
<evidence type="ECO:0000256" key="4">
    <source>
        <dbReference type="SAM" id="MobiDB-lite"/>
    </source>
</evidence>
<comment type="caution">
    <text evidence="6">The sequence shown here is derived from an EMBL/GenBank/DDBJ whole genome shotgun (WGS) entry which is preliminary data.</text>
</comment>
<dbReference type="Pfam" id="PF00069">
    <property type="entry name" value="Pkinase"/>
    <property type="match status" value="1"/>
</dbReference>
<dbReference type="InterPro" id="IPR029787">
    <property type="entry name" value="Nucleotide_cyclase"/>
</dbReference>
<dbReference type="Gene3D" id="3.40.50.300">
    <property type="entry name" value="P-loop containing nucleotide triphosphate hydrolases"/>
    <property type="match status" value="1"/>
</dbReference>
<feature type="region of interest" description="Disordered" evidence="4">
    <location>
        <begin position="1"/>
        <end position="32"/>
    </location>
</feature>
<evidence type="ECO:0000256" key="2">
    <source>
        <dbReference type="ARBA" id="ARBA00022741"/>
    </source>
</evidence>
<dbReference type="Pfam" id="PF13191">
    <property type="entry name" value="AAA_16"/>
    <property type="match status" value="1"/>
</dbReference>
<keyword evidence="2" id="KW-0547">Nucleotide-binding</keyword>
<dbReference type="Proteomes" id="UP000070255">
    <property type="component" value="Unassembled WGS sequence"/>
</dbReference>
<dbReference type="InterPro" id="IPR027417">
    <property type="entry name" value="P-loop_NTPase"/>
</dbReference>
<dbReference type="PROSITE" id="PS50011">
    <property type="entry name" value="PROTEIN_KINASE_DOM"/>
    <property type="match status" value="1"/>
</dbReference>
<dbReference type="SUPFAM" id="SSF55073">
    <property type="entry name" value="Nucleotide cyclase"/>
    <property type="match status" value="1"/>
</dbReference>
<proteinExistence type="predicted"/>
<accession>A0ABR5TJJ7</accession>
<keyword evidence="7" id="KW-1185">Reference proteome</keyword>
<name>A0ABR5TJJ7_9BURK</name>
<dbReference type="InterPro" id="IPR023889">
    <property type="entry name" value="TOMM_kin_cyc"/>
</dbReference>
<dbReference type="PANTHER" id="PTHR16305">
    <property type="entry name" value="TESTICULAR SOLUBLE ADENYLYL CYCLASE"/>
    <property type="match status" value="1"/>
</dbReference>
<dbReference type="RefSeq" id="WP_060822147.1">
    <property type="nucleotide sequence ID" value="NZ_LNJQ01000001.1"/>
</dbReference>
<dbReference type="Gene3D" id="1.10.510.10">
    <property type="entry name" value="Transferase(Phosphotransferase) domain 1"/>
    <property type="match status" value="1"/>
</dbReference>
<keyword evidence="6" id="KW-0808">Transferase</keyword>
<dbReference type="SMART" id="SM00220">
    <property type="entry name" value="S_TKc"/>
    <property type="match status" value="1"/>
</dbReference>
<dbReference type="PANTHER" id="PTHR16305:SF28">
    <property type="entry name" value="GUANYLATE CYCLASE DOMAIN-CONTAINING PROTEIN"/>
    <property type="match status" value="1"/>
</dbReference>
<keyword evidence="6" id="KW-0418">Kinase</keyword>
<dbReference type="InterPro" id="IPR008271">
    <property type="entry name" value="Ser/Thr_kinase_AS"/>
</dbReference>
<evidence type="ECO:0000313" key="6">
    <source>
        <dbReference type="EMBL" id="KWZ44159.1"/>
    </source>
</evidence>
<dbReference type="InterPro" id="IPR000719">
    <property type="entry name" value="Prot_kinase_dom"/>
</dbReference>
<evidence type="ECO:0000256" key="3">
    <source>
        <dbReference type="ARBA" id="ARBA00022840"/>
    </source>
</evidence>
<dbReference type="SUPFAM" id="SSF56112">
    <property type="entry name" value="Protein kinase-like (PK-like)"/>
    <property type="match status" value="1"/>
</dbReference>
<comment type="subcellular location">
    <subcellularLocation>
        <location evidence="1">Membrane</location>
        <topology evidence="1">Single-pass membrane protein</topology>
    </subcellularLocation>
</comment>
<evidence type="ECO:0000256" key="1">
    <source>
        <dbReference type="ARBA" id="ARBA00004167"/>
    </source>
</evidence>
<evidence type="ECO:0000259" key="5">
    <source>
        <dbReference type="PROSITE" id="PS50011"/>
    </source>
</evidence>
<feature type="domain" description="Protein kinase" evidence="5">
    <location>
        <begin position="38"/>
        <end position="307"/>
    </location>
</feature>
<dbReference type="InterPro" id="IPR041664">
    <property type="entry name" value="AAA_16"/>
</dbReference>
<dbReference type="EMBL" id="LNJQ01000001">
    <property type="protein sequence ID" value="KWZ44159.1"/>
    <property type="molecule type" value="Genomic_DNA"/>
</dbReference>
<dbReference type="SUPFAM" id="SSF52540">
    <property type="entry name" value="P-loop containing nucleoside triphosphate hydrolases"/>
    <property type="match status" value="1"/>
</dbReference>
<dbReference type="Gene3D" id="3.30.70.1230">
    <property type="entry name" value="Nucleotide cyclase"/>
    <property type="match status" value="1"/>
</dbReference>
<dbReference type="InterPro" id="IPR011009">
    <property type="entry name" value="Kinase-like_dom_sf"/>
</dbReference>
<dbReference type="PROSITE" id="PS00108">
    <property type="entry name" value="PROTEIN_KINASE_ST"/>
    <property type="match status" value="1"/>
</dbReference>
<dbReference type="GO" id="GO:0016301">
    <property type="term" value="F:kinase activity"/>
    <property type="evidence" value="ECO:0007669"/>
    <property type="project" value="UniProtKB-KW"/>
</dbReference>
<organism evidence="6 7">
    <name type="scientific">Burkholderia savannae</name>
    <dbReference type="NCBI Taxonomy" id="1637837"/>
    <lineage>
        <taxon>Bacteria</taxon>
        <taxon>Pseudomonadati</taxon>
        <taxon>Pseudomonadota</taxon>
        <taxon>Betaproteobacteria</taxon>
        <taxon>Burkholderiales</taxon>
        <taxon>Burkholderiaceae</taxon>
        <taxon>Burkholderia</taxon>
        <taxon>pseudomallei group</taxon>
    </lineage>
</organism>
<dbReference type="NCBIfam" id="TIGR03903">
    <property type="entry name" value="TOMM_kin_cyc"/>
    <property type="match status" value="1"/>
</dbReference>
<keyword evidence="3" id="KW-0067">ATP-binding</keyword>
<dbReference type="CDD" id="cd14014">
    <property type="entry name" value="STKc_PknB_like"/>
    <property type="match status" value="1"/>
</dbReference>
<gene>
    <name evidence="6" type="ORF">WS72_15725</name>
</gene>